<feature type="region of interest" description="Disordered" evidence="1">
    <location>
        <begin position="52"/>
        <end position="75"/>
    </location>
</feature>
<comment type="caution">
    <text evidence="2">The sequence shown here is derived from an EMBL/GenBank/DDBJ whole genome shotgun (WGS) entry which is preliminary data.</text>
</comment>
<protein>
    <submittedName>
        <fullName evidence="2">Uncharacterized protein</fullName>
    </submittedName>
</protein>
<dbReference type="EMBL" id="MKIP01000058">
    <property type="protein sequence ID" value="OLP58345.1"/>
    <property type="molecule type" value="Genomic_DNA"/>
</dbReference>
<accession>A0A1Q9ASQ8</accession>
<organism evidence="2 3">
    <name type="scientific">Xaviernesmea oryzae</name>
    <dbReference type="NCBI Taxonomy" id="464029"/>
    <lineage>
        <taxon>Bacteria</taxon>
        <taxon>Pseudomonadati</taxon>
        <taxon>Pseudomonadota</taxon>
        <taxon>Alphaproteobacteria</taxon>
        <taxon>Hyphomicrobiales</taxon>
        <taxon>Rhizobiaceae</taxon>
        <taxon>Rhizobium/Agrobacterium group</taxon>
        <taxon>Xaviernesmea</taxon>
    </lineage>
</organism>
<name>A0A1Q9ASQ8_9HYPH</name>
<evidence type="ECO:0000313" key="2">
    <source>
        <dbReference type="EMBL" id="OLP58345.1"/>
    </source>
</evidence>
<reference evidence="2 3" key="1">
    <citation type="submission" date="2016-09" db="EMBL/GenBank/DDBJ databases">
        <title>Rhizobium sp. nov., a novel species isolated from the rice rhizosphere.</title>
        <authorList>
            <person name="Zhao J."/>
            <person name="Zhang X."/>
        </authorList>
    </citation>
    <scope>NUCLEOTIDE SEQUENCE [LARGE SCALE GENOMIC DNA]</scope>
    <source>
        <strain evidence="2 3">1.7048</strain>
    </source>
</reference>
<sequence length="75" mass="8259">MSLRVFTGLYHLLWTLESHSQQRLGWEDAAQARIARAKAERLAAAQLQGMLDANPSGALGTARLDDPEKLRESGL</sequence>
<dbReference type="OrthoDB" id="9916921at2"/>
<dbReference type="Proteomes" id="UP000186364">
    <property type="component" value="Unassembled WGS sequence"/>
</dbReference>
<gene>
    <name evidence="2" type="ORF">BJF93_07020</name>
</gene>
<evidence type="ECO:0000256" key="1">
    <source>
        <dbReference type="SAM" id="MobiDB-lite"/>
    </source>
</evidence>
<proteinExistence type="predicted"/>
<dbReference type="AlphaFoldDB" id="A0A1Q9ASQ8"/>
<evidence type="ECO:0000313" key="3">
    <source>
        <dbReference type="Proteomes" id="UP000186364"/>
    </source>
</evidence>
<dbReference type="RefSeq" id="WP_075629550.1">
    <property type="nucleotide sequence ID" value="NZ_FOAM01000008.1"/>
</dbReference>
<keyword evidence="3" id="KW-1185">Reference proteome</keyword>
<feature type="compositionally biased region" description="Basic and acidic residues" evidence="1">
    <location>
        <begin position="63"/>
        <end position="75"/>
    </location>
</feature>